<feature type="region of interest" description="Disordered" evidence="1">
    <location>
        <begin position="1"/>
        <end position="32"/>
    </location>
</feature>
<name>A0AAE3IGX0_9EURY</name>
<proteinExistence type="predicted"/>
<dbReference type="Pfam" id="PF04214">
    <property type="entry name" value="DUF411"/>
    <property type="match status" value="1"/>
</dbReference>
<protein>
    <submittedName>
        <fullName evidence="3">Uncharacterized protein</fullName>
    </submittedName>
</protein>
<dbReference type="EMBL" id="JAOPKD010000028">
    <property type="protein sequence ID" value="MCU4728464.1"/>
    <property type="molecule type" value="Genomic_DNA"/>
</dbReference>
<dbReference type="Proteomes" id="UP001209746">
    <property type="component" value="Unassembled WGS sequence"/>
</dbReference>
<evidence type="ECO:0000256" key="1">
    <source>
        <dbReference type="SAM" id="MobiDB-lite"/>
    </source>
</evidence>
<reference evidence="3" key="1">
    <citation type="submission" date="2023-02" db="EMBL/GenBank/DDBJ databases">
        <title>Enrichment on poylsaccharides allowed isolation of novel metabolic and taxonomic groups of Haloarchaea.</title>
        <authorList>
            <person name="Sorokin D.Y."/>
            <person name="Elcheninov A.G."/>
            <person name="Khizhniak T.V."/>
            <person name="Kolganova T.V."/>
            <person name="Kublanov I.V."/>
        </authorList>
    </citation>
    <scope>NUCLEOTIDE SEQUENCE</scope>
    <source>
        <strain evidence="2 4">HArc-curdl5-1</strain>
        <strain evidence="3">HArc-curdl7</strain>
    </source>
</reference>
<dbReference type="InterPro" id="IPR007332">
    <property type="entry name" value="DUF411"/>
</dbReference>
<accession>A0AAE3IGX0</accession>
<dbReference type="Proteomes" id="UP001208186">
    <property type="component" value="Unassembled WGS sequence"/>
</dbReference>
<sequence length="51" mass="5172">MSRLTEESPSVDGIALPGMPAGSPGMGGQKQEAVTVQTFPDSTSGEVFAAF</sequence>
<evidence type="ECO:0000313" key="4">
    <source>
        <dbReference type="Proteomes" id="UP001208186"/>
    </source>
</evidence>
<gene>
    <name evidence="3" type="ORF">OB914_16040</name>
    <name evidence="2" type="ORF">OB916_15760</name>
</gene>
<dbReference type="RefSeq" id="WP_315910250.1">
    <property type="nucleotide sequence ID" value="NZ_JAOPKC010000030.1"/>
</dbReference>
<evidence type="ECO:0000313" key="5">
    <source>
        <dbReference type="Proteomes" id="UP001209746"/>
    </source>
</evidence>
<dbReference type="AlphaFoldDB" id="A0AAE3IGX0"/>
<organism evidence="3 5">
    <name type="scientific">Halapricum hydrolyticum</name>
    <dbReference type="NCBI Taxonomy" id="2979991"/>
    <lineage>
        <taxon>Archaea</taxon>
        <taxon>Methanobacteriati</taxon>
        <taxon>Methanobacteriota</taxon>
        <taxon>Stenosarchaea group</taxon>
        <taxon>Halobacteria</taxon>
        <taxon>Halobacteriales</taxon>
        <taxon>Haloarculaceae</taxon>
        <taxon>Halapricum</taxon>
    </lineage>
</organism>
<keyword evidence="4" id="KW-1185">Reference proteome</keyword>
<evidence type="ECO:0000313" key="3">
    <source>
        <dbReference type="EMBL" id="MCU4728464.1"/>
    </source>
</evidence>
<dbReference type="EMBL" id="JAOPKC010000030">
    <property type="protein sequence ID" value="MCU4719504.1"/>
    <property type="molecule type" value="Genomic_DNA"/>
</dbReference>
<evidence type="ECO:0000313" key="2">
    <source>
        <dbReference type="EMBL" id="MCU4719504.1"/>
    </source>
</evidence>
<comment type="caution">
    <text evidence="3">The sequence shown here is derived from an EMBL/GenBank/DDBJ whole genome shotgun (WGS) entry which is preliminary data.</text>
</comment>